<feature type="transmembrane region" description="Helical" evidence="1">
    <location>
        <begin position="101"/>
        <end position="122"/>
    </location>
</feature>
<comment type="caution">
    <text evidence="2">The sequence shown here is derived from an EMBL/GenBank/DDBJ whole genome shotgun (WGS) entry which is preliminary data.</text>
</comment>
<keyword evidence="1" id="KW-0812">Transmembrane</keyword>
<evidence type="ECO:0000313" key="3">
    <source>
        <dbReference type="Proteomes" id="UP000597762"/>
    </source>
</evidence>
<evidence type="ECO:0000313" key="2">
    <source>
        <dbReference type="EMBL" id="CAE1315278.1"/>
    </source>
</evidence>
<evidence type="ECO:0000256" key="1">
    <source>
        <dbReference type="SAM" id="Phobius"/>
    </source>
</evidence>
<keyword evidence="3" id="KW-1185">Reference proteome</keyword>
<protein>
    <submittedName>
        <fullName evidence="2">Uncharacterized protein</fullName>
    </submittedName>
</protein>
<dbReference type="Proteomes" id="UP000597762">
    <property type="component" value="Unassembled WGS sequence"/>
</dbReference>
<gene>
    <name evidence="2" type="ORF">SPHA_66208</name>
</gene>
<reference evidence="2" key="1">
    <citation type="submission" date="2021-01" db="EMBL/GenBank/DDBJ databases">
        <authorList>
            <person name="Li R."/>
            <person name="Bekaert M."/>
        </authorList>
    </citation>
    <scope>NUCLEOTIDE SEQUENCE</scope>
    <source>
        <strain evidence="2">Farmed</strain>
    </source>
</reference>
<organism evidence="2 3">
    <name type="scientific">Acanthosepion pharaonis</name>
    <name type="common">Pharaoh cuttlefish</name>
    <name type="synonym">Sepia pharaonis</name>
    <dbReference type="NCBI Taxonomy" id="158019"/>
    <lineage>
        <taxon>Eukaryota</taxon>
        <taxon>Metazoa</taxon>
        <taxon>Spiralia</taxon>
        <taxon>Lophotrochozoa</taxon>
        <taxon>Mollusca</taxon>
        <taxon>Cephalopoda</taxon>
        <taxon>Coleoidea</taxon>
        <taxon>Decapodiformes</taxon>
        <taxon>Sepiida</taxon>
        <taxon>Sepiina</taxon>
        <taxon>Sepiidae</taxon>
        <taxon>Acanthosepion</taxon>
    </lineage>
</organism>
<keyword evidence="1" id="KW-0472">Membrane</keyword>
<feature type="transmembrane region" description="Helical" evidence="1">
    <location>
        <begin position="43"/>
        <end position="63"/>
    </location>
</feature>
<dbReference type="EMBL" id="CAHIKZ030004771">
    <property type="protein sequence ID" value="CAE1315278.1"/>
    <property type="molecule type" value="Genomic_DNA"/>
</dbReference>
<sequence length="191" mass="21833">MSPLYFVVVVTADSGNRLAVEPQQVAAANNLSLSLICLFVPSFFNFVLFLPIFLLLLFLYTFFRTRTAKFSSHFFPPYPKIVKSHTTFTPFSHHTSRRWSIPIFCTFSFPPLFFLILLFFPLPSPRHSHLFFIPLFSRTSFSPSTLSSSFFTCAYPIHNCLLRLGDKTDQTEVTAAIIQVWITAGDLCLQI</sequence>
<keyword evidence="1" id="KW-1133">Transmembrane helix</keyword>
<dbReference type="AlphaFoldDB" id="A0A812E4R4"/>
<proteinExistence type="predicted"/>
<name>A0A812E4R4_ACAPH</name>
<accession>A0A812E4R4</accession>